<dbReference type="InterPro" id="IPR002828">
    <property type="entry name" value="SurE-like_Pase/nucleotidase"/>
</dbReference>
<reference evidence="9 10" key="1">
    <citation type="submission" date="2020-04" db="EMBL/GenBank/DDBJ databases">
        <authorList>
            <person name="Klaysubun C."/>
            <person name="Duangmal K."/>
            <person name="Lipun K."/>
        </authorList>
    </citation>
    <scope>NUCLEOTIDE SEQUENCE [LARGE SCALE GENOMIC DNA]</scope>
    <source>
        <strain evidence="9 10">DSM 45300</strain>
    </source>
</reference>
<dbReference type="GO" id="GO:0000166">
    <property type="term" value="F:nucleotide binding"/>
    <property type="evidence" value="ECO:0007669"/>
    <property type="project" value="UniProtKB-KW"/>
</dbReference>
<comment type="caution">
    <text evidence="9">The sequence shown here is derived from an EMBL/GenBank/DDBJ whole genome shotgun (WGS) entry which is preliminary data.</text>
</comment>
<gene>
    <name evidence="9" type="ORF">HF519_13430</name>
</gene>
<evidence type="ECO:0000256" key="3">
    <source>
        <dbReference type="ARBA" id="ARBA00012643"/>
    </source>
</evidence>
<evidence type="ECO:0000313" key="9">
    <source>
        <dbReference type="EMBL" id="NMH92552.1"/>
    </source>
</evidence>
<dbReference type="GO" id="GO:0004309">
    <property type="term" value="F:exopolyphosphatase activity"/>
    <property type="evidence" value="ECO:0007669"/>
    <property type="project" value="TreeGrafter"/>
</dbReference>
<sequence length="265" mass="27141">MAVRRALITNDDGIDSPGLLALARAARDAGWDVVVAAPAEQSSGASASITAVQRDGRTVIEPRELDGLPGVEAYAVEASPGHIVLAALRGWLDPAPDLVLSGINHGANVGRVILHSGTVGAALTAGLQGARGLAVSLDVGLEPAGPPAWDTAAQLLPRVVELLLDAPSGTVLSLNVPDRPFEKLGELRLARLAASGVVQTRVEEVHTGGLLLREVELGGEPEDGTDSALLAAGHPTLTAVSSVGEAPDRLVIQWLATAERQVAGR</sequence>
<dbReference type="Proteomes" id="UP000586918">
    <property type="component" value="Unassembled WGS sequence"/>
</dbReference>
<name>A0A848DIM3_9PSEU</name>
<evidence type="ECO:0000256" key="7">
    <source>
        <dbReference type="ARBA" id="ARBA00022801"/>
    </source>
</evidence>
<dbReference type="PANTHER" id="PTHR30457">
    <property type="entry name" value="5'-NUCLEOTIDASE SURE"/>
    <property type="match status" value="1"/>
</dbReference>
<dbReference type="GO" id="GO:0008253">
    <property type="term" value="F:5'-nucleotidase activity"/>
    <property type="evidence" value="ECO:0007669"/>
    <property type="project" value="UniProtKB-EC"/>
</dbReference>
<feature type="domain" description="Survival protein SurE-like phosphatase/nucleotidase" evidence="8">
    <location>
        <begin position="7"/>
        <end position="194"/>
    </location>
</feature>
<evidence type="ECO:0000256" key="6">
    <source>
        <dbReference type="ARBA" id="ARBA00022741"/>
    </source>
</evidence>
<comment type="catalytic activity">
    <reaction evidence="1">
        <text>a ribonucleoside 5'-phosphate + H2O = a ribonucleoside + phosphate</text>
        <dbReference type="Rhea" id="RHEA:12484"/>
        <dbReference type="ChEBI" id="CHEBI:15377"/>
        <dbReference type="ChEBI" id="CHEBI:18254"/>
        <dbReference type="ChEBI" id="CHEBI:43474"/>
        <dbReference type="ChEBI" id="CHEBI:58043"/>
        <dbReference type="EC" id="3.1.3.5"/>
    </reaction>
</comment>
<keyword evidence="5" id="KW-0479">Metal-binding</keyword>
<keyword evidence="10" id="KW-1185">Reference proteome</keyword>
<dbReference type="Pfam" id="PF01975">
    <property type="entry name" value="SurE"/>
    <property type="match status" value="1"/>
</dbReference>
<comment type="similarity">
    <text evidence="2">Belongs to the SurE nucleotidase family.</text>
</comment>
<dbReference type="Gene3D" id="3.40.1210.10">
    <property type="entry name" value="Survival protein SurE-like phosphatase/nucleotidase"/>
    <property type="match status" value="1"/>
</dbReference>
<organism evidence="9 10">
    <name type="scientific">Pseudonocardia bannensis</name>
    <dbReference type="NCBI Taxonomy" id="630973"/>
    <lineage>
        <taxon>Bacteria</taxon>
        <taxon>Bacillati</taxon>
        <taxon>Actinomycetota</taxon>
        <taxon>Actinomycetes</taxon>
        <taxon>Pseudonocardiales</taxon>
        <taxon>Pseudonocardiaceae</taxon>
        <taxon>Pseudonocardia</taxon>
    </lineage>
</organism>
<dbReference type="RefSeq" id="WP_169413263.1">
    <property type="nucleotide sequence ID" value="NZ_JAAXKZ010000042.1"/>
</dbReference>
<proteinExistence type="inferred from homology"/>
<dbReference type="InterPro" id="IPR036523">
    <property type="entry name" value="SurE-like_sf"/>
</dbReference>
<evidence type="ECO:0000313" key="10">
    <source>
        <dbReference type="Proteomes" id="UP000586918"/>
    </source>
</evidence>
<keyword evidence="6" id="KW-0547">Nucleotide-binding</keyword>
<dbReference type="EMBL" id="JAAXKZ010000042">
    <property type="protein sequence ID" value="NMH92552.1"/>
    <property type="molecule type" value="Genomic_DNA"/>
</dbReference>
<evidence type="ECO:0000259" key="8">
    <source>
        <dbReference type="Pfam" id="PF01975"/>
    </source>
</evidence>
<dbReference type="GO" id="GO:0008254">
    <property type="term" value="F:3'-nucleotidase activity"/>
    <property type="evidence" value="ECO:0007669"/>
    <property type="project" value="TreeGrafter"/>
</dbReference>
<dbReference type="SUPFAM" id="SSF64167">
    <property type="entry name" value="SurE-like"/>
    <property type="match status" value="1"/>
</dbReference>
<dbReference type="AlphaFoldDB" id="A0A848DIM3"/>
<dbReference type="GO" id="GO:0046872">
    <property type="term" value="F:metal ion binding"/>
    <property type="evidence" value="ECO:0007669"/>
    <property type="project" value="UniProtKB-KW"/>
</dbReference>
<evidence type="ECO:0000256" key="4">
    <source>
        <dbReference type="ARBA" id="ARBA00022490"/>
    </source>
</evidence>
<accession>A0A848DIM3</accession>
<keyword evidence="4" id="KW-0963">Cytoplasm</keyword>
<dbReference type="InterPro" id="IPR030048">
    <property type="entry name" value="SurE"/>
</dbReference>
<evidence type="ECO:0000256" key="2">
    <source>
        <dbReference type="ARBA" id="ARBA00011062"/>
    </source>
</evidence>
<evidence type="ECO:0000256" key="5">
    <source>
        <dbReference type="ARBA" id="ARBA00022723"/>
    </source>
</evidence>
<dbReference type="PANTHER" id="PTHR30457:SF12">
    <property type="entry name" value="5'_3'-NUCLEOTIDASE SURE"/>
    <property type="match status" value="1"/>
</dbReference>
<evidence type="ECO:0000256" key="1">
    <source>
        <dbReference type="ARBA" id="ARBA00000815"/>
    </source>
</evidence>
<dbReference type="EC" id="3.1.3.5" evidence="3"/>
<keyword evidence="7" id="KW-0378">Hydrolase</keyword>
<protein>
    <recommendedName>
        <fullName evidence="3">5'-nucleotidase</fullName>
        <ecNumber evidence="3">3.1.3.5</ecNumber>
    </recommendedName>
</protein>